<evidence type="ECO:0000256" key="1">
    <source>
        <dbReference type="SAM" id="MobiDB-lite"/>
    </source>
</evidence>
<keyword evidence="3" id="KW-1185">Reference proteome</keyword>
<name>A0AAD5RK64_9PEZI</name>
<protein>
    <submittedName>
        <fullName evidence="2">F-box domain protein</fullName>
    </submittedName>
</protein>
<feature type="compositionally biased region" description="Polar residues" evidence="1">
    <location>
        <begin position="87"/>
        <end position="98"/>
    </location>
</feature>
<dbReference type="Proteomes" id="UP001201980">
    <property type="component" value="Unassembled WGS sequence"/>
</dbReference>
<evidence type="ECO:0000313" key="3">
    <source>
        <dbReference type="Proteomes" id="UP001201980"/>
    </source>
</evidence>
<dbReference type="SUPFAM" id="SSF81383">
    <property type="entry name" value="F-box domain"/>
    <property type="match status" value="1"/>
</dbReference>
<reference evidence="2" key="1">
    <citation type="submission" date="2022-07" db="EMBL/GenBank/DDBJ databases">
        <title>Draft genome sequence of Zalerion maritima ATCC 34329, a (micro)plastics degrading marine fungus.</title>
        <authorList>
            <person name="Paco A."/>
            <person name="Goncalves M.F.M."/>
            <person name="Rocha-Santos T.A.P."/>
            <person name="Alves A."/>
        </authorList>
    </citation>
    <scope>NUCLEOTIDE SEQUENCE</scope>
    <source>
        <strain evidence="2">ATCC 34329</strain>
    </source>
</reference>
<evidence type="ECO:0000313" key="2">
    <source>
        <dbReference type="EMBL" id="KAJ2896547.1"/>
    </source>
</evidence>
<feature type="region of interest" description="Disordered" evidence="1">
    <location>
        <begin position="272"/>
        <end position="312"/>
    </location>
</feature>
<dbReference type="EMBL" id="JAKWBI020000325">
    <property type="protein sequence ID" value="KAJ2896547.1"/>
    <property type="molecule type" value="Genomic_DNA"/>
</dbReference>
<dbReference type="InterPro" id="IPR036047">
    <property type="entry name" value="F-box-like_dom_sf"/>
</dbReference>
<accession>A0AAD5RK64</accession>
<feature type="region of interest" description="Disordered" evidence="1">
    <location>
        <begin position="342"/>
        <end position="362"/>
    </location>
</feature>
<feature type="region of interest" description="Disordered" evidence="1">
    <location>
        <begin position="82"/>
        <end position="105"/>
    </location>
</feature>
<comment type="caution">
    <text evidence="2">The sequence shown here is derived from an EMBL/GenBank/DDBJ whole genome shotgun (WGS) entry which is preliminary data.</text>
</comment>
<sequence>MVKSFRDGRGFLWVMTEPAKLTQSTVNAEGMDTWGMTSMERPTRNRSNPSQRPQRRPRFQTLGMGRVNELLVSLCFKLTRTRHRSPKTSPSDPNQAVTPSLYPIPQPQLEPRFEPAPFPLRKPLSPVPSFPLLDLPPELVVHVSTFLDHITHTHFHLACRTLRELCPPPALSVPELLCLEFTSSFCRRKKLFACSQCKRLRHRSEFATSMKMGKYNKGTGRLRARRFCVECGLMIRWRPARGDAAEALALGEDGCQWKMREAKDDNVALDGRRRLQREERQRKSRNTVSIEIDETAPAVAGPSSPRPVDPGYEIKPYSLHAPGSEIHWKGVTWTVRSSPVRHEKWSGAGHNPRPGGSSVERAKGCRKCSQGNCKILSLRQAELAQGRRELERYYHRRQAGWWKRPRRGPIP</sequence>
<feature type="region of interest" description="Disordered" evidence="1">
    <location>
        <begin position="34"/>
        <end position="60"/>
    </location>
</feature>
<gene>
    <name evidence="2" type="ORF">MKZ38_005433</name>
</gene>
<dbReference type="AlphaFoldDB" id="A0AAD5RK64"/>
<proteinExistence type="predicted"/>
<organism evidence="2 3">
    <name type="scientific">Zalerion maritima</name>
    <dbReference type="NCBI Taxonomy" id="339359"/>
    <lineage>
        <taxon>Eukaryota</taxon>
        <taxon>Fungi</taxon>
        <taxon>Dikarya</taxon>
        <taxon>Ascomycota</taxon>
        <taxon>Pezizomycotina</taxon>
        <taxon>Sordariomycetes</taxon>
        <taxon>Lulworthiomycetidae</taxon>
        <taxon>Lulworthiales</taxon>
        <taxon>Lulworthiaceae</taxon>
        <taxon>Zalerion</taxon>
    </lineage>
</organism>
<feature type="compositionally biased region" description="Basic and acidic residues" evidence="1">
    <location>
        <begin position="272"/>
        <end position="281"/>
    </location>
</feature>